<accession>A0A9P7A9R7</accession>
<organism evidence="3 4">
    <name type="scientific">Suillus plorans</name>
    <dbReference type="NCBI Taxonomy" id="116603"/>
    <lineage>
        <taxon>Eukaryota</taxon>
        <taxon>Fungi</taxon>
        <taxon>Dikarya</taxon>
        <taxon>Basidiomycota</taxon>
        <taxon>Agaricomycotina</taxon>
        <taxon>Agaricomycetes</taxon>
        <taxon>Agaricomycetidae</taxon>
        <taxon>Boletales</taxon>
        <taxon>Suillineae</taxon>
        <taxon>Suillaceae</taxon>
        <taxon>Suillus</taxon>
    </lineage>
</organism>
<dbReference type="PROSITE" id="PS51767">
    <property type="entry name" value="PEPTIDASE_A1"/>
    <property type="match status" value="1"/>
</dbReference>
<name>A0A9P7A9R7_9AGAM</name>
<dbReference type="Proteomes" id="UP000719766">
    <property type="component" value="Unassembled WGS sequence"/>
</dbReference>
<gene>
    <name evidence="3" type="ORF">HD556DRAFT_1451470</name>
</gene>
<proteinExistence type="predicted"/>
<comment type="caution">
    <text evidence="3">The sequence shown here is derived from an EMBL/GenBank/DDBJ whole genome shotgun (WGS) entry which is preliminary data.</text>
</comment>
<dbReference type="EMBL" id="JABBWE010000131">
    <property type="protein sequence ID" value="KAG1784723.1"/>
    <property type="molecule type" value="Genomic_DNA"/>
</dbReference>
<keyword evidence="4" id="KW-1185">Reference proteome</keyword>
<feature type="signal peptide" evidence="1">
    <location>
        <begin position="1"/>
        <end position="38"/>
    </location>
</feature>
<protein>
    <recommendedName>
        <fullName evidence="2">Peptidase A1 domain-containing protein</fullName>
    </recommendedName>
</protein>
<evidence type="ECO:0000313" key="4">
    <source>
        <dbReference type="Proteomes" id="UP000719766"/>
    </source>
</evidence>
<feature type="domain" description="Peptidase A1" evidence="2">
    <location>
        <begin position="37"/>
        <end position="93"/>
    </location>
</feature>
<sequence>MILSRSLSSLLAFLSLSTSTSLYLCIALSPATLKFTDATDISVESPPTYYTLFVDAASSNTWIRANVPYMKTAMSHGYCFLEQFCSVCNTTNS</sequence>
<dbReference type="AlphaFoldDB" id="A0A9P7A9R7"/>
<evidence type="ECO:0000259" key="2">
    <source>
        <dbReference type="PROSITE" id="PS51767"/>
    </source>
</evidence>
<dbReference type="GeneID" id="64601725"/>
<reference evidence="3" key="1">
    <citation type="journal article" date="2020" name="New Phytol.">
        <title>Comparative genomics reveals dynamic genome evolution in host specialist ectomycorrhizal fungi.</title>
        <authorList>
            <person name="Lofgren L.A."/>
            <person name="Nguyen N.H."/>
            <person name="Vilgalys R."/>
            <person name="Ruytinx J."/>
            <person name="Liao H.L."/>
            <person name="Branco S."/>
            <person name="Kuo A."/>
            <person name="LaButti K."/>
            <person name="Lipzen A."/>
            <person name="Andreopoulos W."/>
            <person name="Pangilinan J."/>
            <person name="Riley R."/>
            <person name="Hundley H."/>
            <person name="Na H."/>
            <person name="Barry K."/>
            <person name="Grigoriev I.V."/>
            <person name="Stajich J.E."/>
            <person name="Kennedy P.G."/>
        </authorList>
    </citation>
    <scope>NUCLEOTIDE SEQUENCE</scope>
    <source>
        <strain evidence="3">S12</strain>
    </source>
</reference>
<keyword evidence="1" id="KW-0732">Signal</keyword>
<evidence type="ECO:0000313" key="3">
    <source>
        <dbReference type="EMBL" id="KAG1784723.1"/>
    </source>
</evidence>
<dbReference type="RefSeq" id="XP_041152208.1">
    <property type="nucleotide sequence ID" value="XM_041307961.1"/>
</dbReference>
<dbReference type="InterPro" id="IPR033121">
    <property type="entry name" value="PEPTIDASE_A1"/>
</dbReference>
<evidence type="ECO:0000256" key="1">
    <source>
        <dbReference type="SAM" id="SignalP"/>
    </source>
</evidence>
<feature type="chain" id="PRO_5040480192" description="Peptidase A1 domain-containing protein" evidence="1">
    <location>
        <begin position="39"/>
        <end position="93"/>
    </location>
</feature>